<feature type="compositionally biased region" description="Polar residues" evidence="1">
    <location>
        <begin position="63"/>
        <end position="77"/>
    </location>
</feature>
<name>A0A3M7IP07_HORWE</name>
<feature type="region of interest" description="Disordered" evidence="1">
    <location>
        <begin position="61"/>
        <end position="101"/>
    </location>
</feature>
<comment type="caution">
    <text evidence="2">The sequence shown here is derived from an EMBL/GenBank/DDBJ whole genome shotgun (WGS) entry which is preliminary data.</text>
</comment>
<sequence>MATAQEDSPTADILRQVFAEYRSRLSIDGGSTLLVSDTPTALQLADLTKDIRTSYGPHITIATRDQTTSSPASSSCGPTGGEGGGGGGGGGGGSTPTNIPEDLNCSFEPLDALTAKMDHFTHAFFTVQGTEDPKFVLQGFKWMHYALRPKGVAVVVALKVESGKSEVPKADGDGGEGEGEGSTSGGGGGSGGREGEGGFTVGLEDKILYQTKGKAKGLGDMLEFAGFERGKIRSWEVETRGSFGGRRREGNVVLAMKWDQLTG</sequence>
<dbReference type="Proteomes" id="UP000281677">
    <property type="component" value="Unassembled WGS sequence"/>
</dbReference>
<evidence type="ECO:0000313" key="2">
    <source>
        <dbReference type="EMBL" id="RMZ27188.1"/>
    </source>
</evidence>
<dbReference type="EMBL" id="QWIT01000260">
    <property type="protein sequence ID" value="RMZ27188.1"/>
    <property type="molecule type" value="Genomic_DNA"/>
</dbReference>
<proteinExistence type="predicted"/>
<dbReference type="OrthoDB" id="3893917at2759"/>
<dbReference type="AlphaFoldDB" id="A0A3M7IP07"/>
<protein>
    <submittedName>
        <fullName evidence="2">Uncharacterized protein</fullName>
    </submittedName>
</protein>
<feature type="compositionally biased region" description="Gly residues" evidence="1">
    <location>
        <begin position="78"/>
        <end position="94"/>
    </location>
</feature>
<reference evidence="2 3" key="1">
    <citation type="journal article" date="2018" name="BMC Genomics">
        <title>Genomic evidence for intraspecific hybridization in a clonal and extremely halotolerant yeast.</title>
        <authorList>
            <person name="Gostincar C."/>
            <person name="Stajich J.E."/>
            <person name="Zupancic J."/>
            <person name="Zalar P."/>
            <person name="Gunde-Cimerman N."/>
        </authorList>
    </citation>
    <scope>NUCLEOTIDE SEQUENCE [LARGE SCALE GENOMIC DNA]</scope>
    <source>
        <strain evidence="2 3">EXF-120</strain>
    </source>
</reference>
<dbReference type="VEuPathDB" id="FungiDB:BTJ68_08202"/>
<feature type="compositionally biased region" description="Gly residues" evidence="1">
    <location>
        <begin position="180"/>
        <end position="196"/>
    </location>
</feature>
<organism evidence="2 3">
    <name type="scientific">Hortaea werneckii</name>
    <name type="common">Black yeast</name>
    <name type="synonym">Cladosporium werneckii</name>
    <dbReference type="NCBI Taxonomy" id="91943"/>
    <lineage>
        <taxon>Eukaryota</taxon>
        <taxon>Fungi</taxon>
        <taxon>Dikarya</taxon>
        <taxon>Ascomycota</taxon>
        <taxon>Pezizomycotina</taxon>
        <taxon>Dothideomycetes</taxon>
        <taxon>Dothideomycetidae</taxon>
        <taxon>Mycosphaerellales</taxon>
        <taxon>Teratosphaeriaceae</taxon>
        <taxon>Hortaea</taxon>
    </lineage>
</organism>
<evidence type="ECO:0000256" key="1">
    <source>
        <dbReference type="SAM" id="MobiDB-lite"/>
    </source>
</evidence>
<gene>
    <name evidence="2" type="ORF">D0859_08739</name>
</gene>
<evidence type="ECO:0000313" key="3">
    <source>
        <dbReference type="Proteomes" id="UP000281677"/>
    </source>
</evidence>
<feature type="region of interest" description="Disordered" evidence="1">
    <location>
        <begin position="165"/>
        <end position="196"/>
    </location>
</feature>
<accession>A0A3M7IP07</accession>